<keyword evidence="1" id="KW-0812">Transmembrane</keyword>
<reference evidence="2 4" key="1">
    <citation type="submission" date="2016-12" db="EMBL/GenBank/DDBJ databases">
        <title>Analysis of the Molecular Diversity Among Cronobacter Species Isolated from Filth Flies Using a Pan Genomic DNA Microarray.</title>
        <authorList>
            <person name="Pava-Ripoll M."/>
            <person name="Tall B."/>
            <person name="Farber J."/>
            <person name="Fanning S."/>
            <person name="Lehner A."/>
            <person name="Stephan R."/>
            <person name="Pagotto F."/>
            <person name="Iverson C."/>
            <person name="Ziobro G."/>
            <person name="Miller A."/>
            <person name="Pearson R."/>
            <person name="Yan Q."/>
            <person name="Kim M."/>
            <person name="Jeong S."/>
            <person name="Park J."/>
            <person name="Jun S."/>
            <person name="Choi H."/>
            <person name="Chung T."/>
            <person name="Yoo Y."/>
            <person name="Park E."/>
            <person name="Hwang S."/>
            <person name="Lee B."/>
            <person name="Sathyamoorthy V."/>
            <person name="Carter L."/>
            <person name="Mammel M."/>
            <person name="Jackson S."/>
            <person name="Kothary M."/>
            <person name="Patel I."/>
            <person name="Grim C."/>
            <person name="Gopinath G."/>
            <person name="Gangiredla J."/>
            <person name="Chase H."/>
        </authorList>
    </citation>
    <scope>NUCLEOTIDE SEQUENCE [LARGE SCALE GENOMIC DNA]</scope>
    <source>
        <strain evidence="2 4">MOD1-Md25g</strain>
    </source>
</reference>
<dbReference type="EMBL" id="PQJL01000008">
    <property type="protein sequence ID" value="ROW61683.1"/>
    <property type="molecule type" value="Genomic_DNA"/>
</dbReference>
<organism evidence="3 5">
    <name type="scientific">Cronobacter malonaticus</name>
    <dbReference type="NCBI Taxonomy" id="413503"/>
    <lineage>
        <taxon>Bacteria</taxon>
        <taxon>Pseudomonadati</taxon>
        <taxon>Pseudomonadota</taxon>
        <taxon>Gammaproteobacteria</taxon>
        <taxon>Enterobacterales</taxon>
        <taxon>Enterobacteriaceae</taxon>
        <taxon>Cronobacter</taxon>
    </lineage>
</organism>
<sequence>MQKNITREELTGKGFSEKDILIIDRLLKRSNKKDETYSSIIHELAKRLTRAVFCVLLVLFVLVFQLVKYGHENAISYVIVFLFTICVIYFLTPFKLSLKCFIFLLKNK</sequence>
<protein>
    <submittedName>
        <fullName evidence="3">Uncharacterized protein</fullName>
    </submittedName>
</protein>
<name>A0A423XXU8_9ENTR</name>
<dbReference type="Proteomes" id="UP000244731">
    <property type="component" value="Unassembled WGS sequence"/>
</dbReference>
<evidence type="ECO:0000313" key="4">
    <source>
        <dbReference type="Proteomes" id="UP000244731"/>
    </source>
</evidence>
<dbReference type="AlphaFoldDB" id="A0A423XXU8"/>
<evidence type="ECO:0000313" key="2">
    <source>
        <dbReference type="EMBL" id="PUX11415.1"/>
    </source>
</evidence>
<comment type="caution">
    <text evidence="3">The sequence shown here is derived from an EMBL/GenBank/DDBJ whole genome shotgun (WGS) entry which is preliminary data.</text>
</comment>
<evidence type="ECO:0000313" key="5">
    <source>
        <dbReference type="Proteomes" id="UP000285793"/>
    </source>
</evidence>
<feature type="transmembrane region" description="Helical" evidence="1">
    <location>
        <begin position="48"/>
        <end position="68"/>
    </location>
</feature>
<evidence type="ECO:0000256" key="1">
    <source>
        <dbReference type="SAM" id="Phobius"/>
    </source>
</evidence>
<keyword evidence="1" id="KW-0472">Membrane</keyword>
<dbReference type="Proteomes" id="UP000285793">
    <property type="component" value="Unassembled WGS sequence"/>
</dbReference>
<reference evidence="3 5" key="2">
    <citation type="journal article" date="2018" name="Front. Microbiol.">
        <title>An Investigation of an Acute Gastroenteritis Outbreak: Cronobacter sakazakii, a Potential Cause of Food-Borne Illness.</title>
        <authorList>
            <person name="Yong W."/>
            <person name="Guo B."/>
            <person name="Shi X."/>
            <person name="Cheng T."/>
            <person name="Chen M."/>
            <person name="Jiang X."/>
            <person name="Ye Y."/>
            <person name="Wang J."/>
            <person name="Xie G."/>
            <person name="Ding J."/>
        </authorList>
    </citation>
    <scope>NUCLEOTIDE SEQUENCE [LARGE SCALE GENOMIC DNA]</scope>
    <source>
        <strain evidence="3 5">S1</strain>
    </source>
</reference>
<keyword evidence="4" id="KW-1185">Reference proteome</keyword>
<evidence type="ECO:0000313" key="3">
    <source>
        <dbReference type="EMBL" id="ROW61683.1"/>
    </source>
</evidence>
<dbReference type="EMBL" id="MSAC01000001">
    <property type="protein sequence ID" value="PUX11415.1"/>
    <property type="molecule type" value="Genomic_DNA"/>
</dbReference>
<accession>A0A423XXU8</accession>
<proteinExistence type="predicted"/>
<gene>
    <name evidence="2" type="ORF">AUM46_00005</name>
    <name evidence="3" type="ORF">C3E80_10455</name>
</gene>
<keyword evidence="1" id="KW-1133">Transmembrane helix</keyword>
<feature type="transmembrane region" description="Helical" evidence="1">
    <location>
        <begin position="74"/>
        <end position="92"/>
    </location>
</feature>